<dbReference type="AlphaFoldDB" id="A0A9X2ASJ1"/>
<evidence type="ECO:0000313" key="1">
    <source>
        <dbReference type="EMBL" id="MCJ0974044.1"/>
    </source>
</evidence>
<sequence>MQIQVHSDNHIEGSARLVNWVSASVADKLERFDEGVTRVVVHLNDENGIKAGAQDKRCQIEARPKGQQPVSVSHKAASLELAVDGAIGKLNNALKHQFGKSRSKRVSAPVPLEGETLEAEGRDALLEADFYDEAPVRAF</sequence>
<dbReference type="InterPro" id="IPR036567">
    <property type="entry name" value="RHF-like"/>
</dbReference>
<protein>
    <submittedName>
        <fullName evidence="1">HPF/RaiA family ribosome-associated protein</fullName>
    </submittedName>
</protein>
<dbReference type="SUPFAM" id="SSF69754">
    <property type="entry name" value="Ribosome binding protein Y (YfiA homologue)"/>
    <property type="match status" value="1"/>
</dbReference>
<dbReference type="Gene3D" id="3.30.160.100">
    <property type="entry name" value="Ribosome hibernation promotion factor-like"/>
    <property type="match status" value="1"/>
</dbReference>
<dbReference type="InterPro" id="IPR003489">
    <property type="entry name" value="RHF/RaiA"/>
</dbReference>
<organism evidence="1 2">
    <name type="scientific">Stutzerimonas marianensis</name>
    <dbReference type="NCBI Taxonomy" id="2929513"/>
    <lineage>
        <taxon>Bacteria</taxon>
        <taxon>Pseudomonadati</taxon>
        <taxon>Pseudomonadota</taxon>
        <taxon>Gammaproteobacteria</taxon>
        <taxon>Pseudomonadales</taxon>
        <taxon>Pseudomonadaceae</taxon>
        <taxon>Stutzerimonas</taxon>
    </lineage>
</organism>
<gene>
    <name evidence="1" type="ORF">MST27_11755</name>
</gene>
<keyword evidence="2" id="KW-1185">Reference proteome</keyword>
<dbReference type="Proteomes" id="UP001139682">
    <property type="component" value="Unassembled WGS sequence"/>
</dbReference>
<proteinExistence type="predicted"/>
<name>A0A9X2ASJ1_9GAMM</name>
<reference evidence="1" key="1">
    <citation type="submission" date="2022-03" db="EMBL/GenBank/DDBJ databases">
        <title>Pseudomonas marianensis sp. nov., a marine bacterium isolated from deep-sea sediments of the Mariana Trench.</title>
        <authorList>
            <person name="Wei Y."/>
        </authorList>
    </citation>
    <scope>NUCLEOTIDE SEQUENCE</scope>
    <source>
        <strain evidence="1">PS1</strain>
    </source>
</reference>
<accession>A0A9X2ASJ1</accession>
<evidence type="ECO:0000313" key="2">
    <source>
        <dbReference type="Proteomes" id="UP001139682"/>
    </source>
</evidence>
<dbReference type="Pfam" id="PF02482">
    <property type="entry name" value="Ribosomal_S30AE"/>
    <property type="match status" value="1"/>
</dbReference>
<comment type="caution">
    <text evidence="1">The sequence shown here is derived from an EMBL/GenBank/DDBJ whole genome shotgun (WGS) entry which is preliminary data.</text>
</comment>
<dbReference type="EMBL" id="JALGRD010000006">
    <property type="protein sequence ID" value="MCJ0974044.1"/>
    <property type="molecule type" value="Genomic_DNA"/>
</dbReference>
<dbReference type="RefSeq" id="WP_243606129.1">
    <property type="nucleotide sequence ID" value="NZ_JALGRD010000006.1"/>
</dbReference>